<evidence type="ECO:0000256" key="3">
    <source>
        <dbReference type="ARBA" id="ARBA00022989"/>
    </source>
</evidence>
<evidence type="ECO:0000256" key="4">
    <source>
        <dbReference type="ARBA" id="ARBA00023136"/>
    </source>
</evidence>
<keyword evidence="4 5" id="KW-0472">Membrane</keyword>
<dbReference type="InterPro" id="IPR007829">
    <property type="entry name" value="TM2"/>
</dbReference>
<evidence type="ECO:0000313" key="8">
    <source>
        <dbReference type="Proteomes" id="UP000599578"/>
    </source>
</evidence>
<dbReference type="GO" id="GO:0016020">
    <property type="term" value="C:membrane"/>
    <property type="evidence" value="ECO:0007669"/>
    <property type="project" value="UniProtKB-SubCell"/>
</dbReference>
<feature type="transmembrane region" description="Helical" evidence="5">
    <location>
        <begin position="12"/>
        <end position="31"/>
    </location>
</feature>
<evidence type="ECO:0000256" key="1">
    <source>
        <dbReference type="ARBA" id="ARBA00004141"/>
    </source>
</evidence>
<proteinExistence type="predicted"/>
<evidence type="ECO:0000256" key="5">
    <source>
        <dbReference type="SAM" id="Phobius"/>
    </source>
</evidence>
<keyword evidence="2 5" id="KW-0812">Transmembrane</keyword>
<feature type="transmembrane region" description="Helical" evidence="5">
    <location>
        <begin position="63"/>
        <end position="81"/>
    </location>
</feature>
<dbReference type="EMBL" id="BMLT01000007">
    <property type="protein sequence ID" value="GGO84034.1"/>
    <property type="molecule type" value="Genomic_DNA"/>
</dbReference>
<comment type="subcellular location">
    <subcellularLocation>
        <location evidence="1">Membrane</location>
        <topology evidence="1">Multi-pass membrane protein</topology>
    </subcellularLocation>
</comment>
<dbReference type="RefSeq" id="WP_188861362.1">
    <property type="nucleotide sequence ID" value="NZ_BMLT01000007.1"/>
</dbReference>
<dbReference type="AlphaFoldDB" id="A0A917ZJS7"/>
<evidence type="ECO:0000313" key="7">
    <source>
        <dbReference type="EMBL" id="GGO84034.1"/>
    </source>
</evidence>
<evidence type="ECO:0000256" key="2">
    <source>
        <dbReference type="ARBA" id="ARBA00022692"/>
    </source>
</evidence>
<comment type="caution">
    <text evidence="7">The sequence shown here is derived from an EMBL/GenBank/DDBJ whole genome shotgun (WGS) entry which is preliminary data.</text>
</comment>
<keyword evidence="8" id="KW-1185">Reference proteome</keyword>
<keyword evidence="3 5" id="KW-1133">Transmembrane helix</keyword>
<protein>
    <recommendedName>
        <fullName evidence="6">TM2 domain-containing protein</fullName>
    </recommendedName>
</protein>
<reference evidence="7 8" key="1">
    <citation type="journal article" date="2014" name="Int. J. Syst. Evol. Microbiol.">
        <title>Complete genome sequence of Corynebacterium casei LMG S-19264T (=DSM 44701T), isolated from a smear-ripened cheese.</title>
        <authorList>
            <consortium name="US DOE Joint Genome Institute (JGI-PGF)"/>
            <person name="Walter F."/>
            <person name="Albersmeier A."/>
            <person name="Kalinowski J."/>
            <person name="Ruckert C."/>
        </authorList>
    </citation>
    <scope>NUCLEOTIDE SEQUENCE [LARGE SCALE GENOMIC DNA]</scope>
    <source>
        <strain evidence="7 8">CGMCC 1.7286</strain>
    </source>
</reference>
<accession>A0A917ZJS7</accession>
<dbReference type="Proteomes" id="UP000599578">
    <property type="component" value="Unassembled WGS sequence"/>
</dbReference>
<name>A0A917ZJS7_9GAMM</name>
<gene>
    <name evidence="7" type="ORF">GCM10011348_29340</name>
</gene>
<feature type="domain" description="TM2" evidence="6">
    <location>
        <begin position="14"/>
        <end position="57"/>
    </location>
</feature>
<organism evidence="7 8">
    <name type="scientific">Marinobacterium nitratireducens</name>
    <dbReference type="NCBI Taxonomy" id="518897"/>
    <lineage>
        <taxon>Bacteria</taxon>
        <taxon>Pseudomonadati</taxon>
        <taxon>Pseudomonadota</taxon>
        <taxon>Gammaproteobacteria</taxon>
        <taxon>Oceanospirillales</taxon>
        <taxon>Oceanospirillaceae</taxon>
        <taxon>Marinobacterium</taxon>
    </lineage>
</organism>
<sequence length="102" mass="11882">MSPTITFQNENWLRQKTTAYLLLLVIGTLGAHRYYLGHWMSGFIMTLWGLATAYALVTGATVGYYLVCTLLVWCLLDLAYIHHVVNTRRRKVYELRPLLRLY</sequence>
<dbReference type="Pfam" id="PF05154">
    <property type="entry name" value="TM2"/>
    <property type="match status" value="1"/>
</dbReference>
<evidence type="ECO:0000259" key="6">
    <source>
        <dbReference type="Pfam" id="PF05154"/>
    </source>
</evidence>